<sequence>MSLKNVKEKRFMPFLKRGMRVEVDGKMGVVTAGNRSLNINVRFDGEKYSGNCHPKWRTRYFDKNGNVIADYWD</sequence>
<dbReference type="EMBL" id="LJJD01000036">
    <property type="protein sequence ID" value="KQL55976.1"/>
    <property type="molecule type" value="Genomic_DNA"/>
</dbReference>
<protein>
    <submittedName>
        <fullName evidence="1">Uncharacterized protein</fullName>
    </submittedName>
</protein>
<gene>
    <name evidence="1" type="ORF">AN965_16850</name>
</gene>
<proteinExistence type="predicted"/>
<accession>A0A9D5DLJ7</accession>
<name>A0A9D5DLJ7_9BACI</name>
<evidence type="ECO:0000313" key="2">
    <source>
        <dbReference type="Proteomes" id="UP000051061"/>
    </source>
</evidence>
<reference evidence="1 2" key="1">
    <citation type="submission" date="2015-09" db="EMBL/GenBank/DDBJ databases">
        <title>Genome sequencing project for genomic taxonomy and phylogenomics of Bacillus-like bacteria.</title>
        <authorList>
            <person name="Liu B."/>
            <person name="Wang J."/>
            <person name="Zhu Y."/>
            <person name="Liu G."/>
            <person name="Chen Q."/>
            <person name="Chen Z."/>
            <person name="Lan J."/>
            <person name="Che J."/>
            <person name="Ge C."/>
            <person name="Shi H."/>
            <person name="Pan Z."/>
            <person name="Liu X."/>
        </authorList>
    </citation>
    <scope>NUCLEOTIDE SEQUENCE [LARGE SCALE GENOMIC DNA]</scope>
    <source>
        <strain evidence="1 2">DSM 19153</strain>
    </source>
</reference>
<evidence type="ECO:0000313" key="1">
    <source>
        <dbReference type="EMBL" id="KQL55976.1"/>
    </source>
</evidence>
<organism evidence="1 2">
    <name type="scientific">Alkalicoccobacillus plakortidis</name>
    <dbReference type="NCBI Taxonomy" id="444060"/>
    <lineage>
        <taxon>Bacteria</taxon>
        <taxon>Bacillati</taxon>
        <taxon>Bacillota</taxon>
        <taxon>Bacilli</taxon>
        <taxon>Bacillales</taxon>
        <taxon>Bacillaceae</taxon>
        <taxon>Alkalicoccobacillus</taxon>
    </lineage>
</organism>
<dbReference type="AlphaFoldDB" id="A0A9D5DLJ7"/>
<keyword evidence="2" id="KW-1185">Reference proteome</keyword>
<dbReference type="Proteomes" id="UP000051061">
    <property type="component" value="Unassembled WGS sequence"/>
</dbReference>
<comment type="caution">
    <text evidence="1">The sequence shown here is derived from an EMBL/GenBank/DDBJ whole genome shotgun (WGS) entry which is preliminary data.</text>
</comment>